<dbReference type="Proteomes" id="UP000199387">
    <property type="component" value="Unassembled WGS sequence"/>
</dbReference>
<dbReference type="EMBL" id="FMZA01000022">
    <property type="protein sequence ID" value="SDC92650.1"/>
    <property type="molecule type" value="Genomic_DNA"/>
</dbReference>
<gene>
    <name evidence="1" type="ORF">SAMN04488112_12223</name>
</gene>
<evidence type="ECO:0000313" key="1">
    <source>
        <dbReference type="EMBL" id="SDC92650.1"/>
    </source>
</evidence>
<evidence type="ECO:0000313" key="2">
    <source>
        <dbReference type="Proteomes" id="UP000199387"/>
    </source>
</evidence>
<sequence>MKKVWRKPYMRMALVVVVILILLCIIYDEQPGGLRVLFKLLKAF</sequence>
<dbReference type="AlphaFoldDB" id="A0A1G6QJJ1"/>
<reference evidence="1 2" key="1">
    <citation type="submission" date="2016-10" db="EMBL/GenBank/DDBJ databases">
        <authorList>
            <person name="de Groot N.N."/>
        </authorList>
    </citation>
    <scope>NUCLEOTIDE SEQUENCE [LARGE SCALE GENOMIC DNA]</scope>
    <source>
        <strain evidence="1 2">DSM 45514</strain>
    </source>
</reference>
<keyword evidence="2" id="KW-1185">Reference proteome</keyword>
<name>A0A1G6QJJ1_9BACL</name>
<proteinExistence type="predicted"/>
<organism evidence="1 2">
    <name type="scientific">Melghirimyces thermohalophilus</name>
    <dbReference type="NCBI Taxonomy" id="1236220"/>
    <lineage>
        <taxon>Bacteria</taxon>
        <taxon>Bacillati</taxon>
        <taxon>Bacillota</taxon>
        <taxon>Bacilli</taxon>
        <taxon>Bacillales</taxon>
        <taxon>Thermoactinomycetaceae</taxon>
        <taxon>Melghirimyces</taxon>
    </lineage>
</organism>
<protein>
    <submittedName>
        <fullName evidence="1">Uncharacterized protein</fullName>
    </submittedName>
</protein>
<accession>A0A1G6QJJ1</accession>